<keyword evidence="2" id="KW-0732">Signal</keyword>
<feature type="signal peptide" evidence="2">
    <location>
        <begin position="1"/>
        <end position="18"/>
    </location>
</feature>
<dbReference type="Proteomes" id="UP000728032">
    <property type="component" value="Unassembled WGS sequence"/>
</dbReference>
<feature type="compositionally biased region" description="Low complexity" evidence="1">
    <location>
        <begin position="37"/>
        <end position="53"/>
    </location>
</feature>
<proteinExistence type="predicted"/>
<gene>
    <name evidence="3" type="ORF">ONB1V03_LOCUS1016</name>
</gene>
<evidence type="ECO:0000256" key="2">
    <source>
        <dbReference type="SAM" id="SignalP"/>
    </source>
</evidence>
<sequence>MLNIKYLVVLSVVAYCGAEDYYKMRIDHDYKGLLNPKKYGSDSSDGYSRGYKSASSNDGYKTLSYDVPSNYGHQRRQDDYDSDDYQTYKKPDYEDSYPKYQAKYEPKYEPKYEVKYEPKYEPKYEQKYEPKYSRPSYGDSYGLSYGQTYSKPSYEPTYEKTYSAPIHAYRNVEIKPIQMQGYGGKDHLIEVKDDQPIVIHFRTHANRIKVEQTRIPDHPKEVEHQKSEDEPHRVVHEVYKPVIQEVREIIQPFRKVVQQVQPVVEEVQTVVHKANGRRDGGADDGRDYGQKVAAYGKSGNKKYASIKDYLPQGSAQSVRGIPVYRSLYKGPAVPHKNP</sequence>
<feature type="region of interest" description="Disordered" evidence="1">
    <location>
        <begin position="37"/>
        <end position="96"/>
    </location>
</feature>
<protein>
    <recommendedName>
        <fullName evidence="5">DFP2</fullName>
    </recommendedName>
</protein>
<evidence type="ECO:0008006" key="5">
    <source>
        <dbReference type="Google" id="ProtNLM"/>
    </source>
</evidence>
<feature type="compositionally biased region" description="Basic and acidic residues" evidence="1">
    <location>
        <begin position="86"/>
        <end position="96"/>
    </location>
</feature>
<keyword evidence="4" id="KW-1185">Reference proteome</keyword>
<dbReference type="EMBL" id="OC914956">
    <property type="protein sequence ID" value="CAD7637780.1"/>
    <property type="molecule type" value="Genomic_DNA"/>
</dbReference>
<dbReference type="AlphaFoldDB" id="A0A7R9LA68"/>
<feature type="chain" id="PRO_5036211143" description="DFP2" evidence="2">
    <location>
        <begin position="19"/>
        <end position="338"/>
    </location>
</feature>
<name>A0A7R9LA68_9ACAR</name>
<dbReference type="EMBL" id="CAJPVJ010000131">
    <property type="protein sequence ID" value="CAG2161375.1"/>
    <property type="molecule type" value="Genomic_DNA"/>
</dbReference>
<evidence type="ECO:0000313" key="4">
    <source>
        <dbReference type="Proteomes" id="UP000728032"/>
    </source>
</evidence>
<reference evidence="3" key="1">
    <citation type="submission" date="2020-11" db="EMBL/GenBank/DDBJ databases">
        <authorList>
            <person name="Tran Van P."/>
        </authorList>
    </citation>
    <scope>NUCLEOTIDE SEQUENCE</scope>
</reference>
<evidence type="ECO:0000313" key="3">
    <source>
        <dbReference type="EMBL" id="CAD7637780.1"/>
    </source>
</evidence>
<accession>A0A7R9LA68</accession>
<evidence type="ECO:0000256" key="1">
    <source>
        <dbReference type="SAM" id="MobiDB-lite"/>
    </source>
</evidence>
<dbReference type="OrthoDB" id="6515282at2759"/>
<organism evidence="3">
    <name type="scientific">Oppiella nova</name>
    <dbReference type="NCBI Taxonomy" id="334625"/>
    <lineage>
        <taxon>Eukaryota</taxon>
        <taxon>Metazoa</taxon>
        <taxon>Ecdysozoa</taxon>
        <taxon>Arthropoda</taxon>
        <taxon>Chelicerata</taxon>
        <taxon>Arachnida</taxon>
        <taxon>Acari</taxon>
        <taxon>Acariformes</taxon>
        <taxon>Sarcoptiformes</taxon>
        <taxon>Oribatida</taxon>
        <taxon>Brachypylina</taxon>
        <taxon>Oppioidea</taxon>
        <taxon>Oppiidae</taxon>
        <taxon>Oppiella</taxon>
    </lineage>
</organism>